<name>A0A919F4D3_9XANT</name>
<dbReference type="AlphaFoldDB" id="A0A919F4D3"/>
<comment type="subcellular location">
    <subcellularLocation>
        <location evidence="1">Bacterial flagellum</location>
    </subcellularLocation>
    <subcellularLocation>
        <location evidence="2">Secreted</location>
    </subcellularLocation>
</comment>
<evidence type="ECO:0000259" key="7">
    <source>
        <dbReference type="Pfam" id="PF00700"/>
    </source>
</evidence>
<dbReference type="Gene3D" id="1.20.1330.10">
    <property type="entry name" value="f41 fragment of flagellin, N-terminal domain"/>
    <property type="match status" value="2"/>
</dbReference>
<comment type="caution">
    <text evidence="8">The sequence shown here is derived from an EMBL/GenBank/DDBJ whole genome shotgun (WGS) entry which is preliminary data.</text>
</comment>
<keyword evidence="9" id="KW-1185">Reference proteome</keyword>
<dbReference type="InterPro" id="IPR001492">
    <property type="entry name" value="Flagellin"/>
</dbReference>
<dbReference type="InterPro" id="IPR013384">
    <property type="entry name" value="Flagell_FlgL"/>
</dbReference>
<protein>
    <submittedName>
        <fullName evidence="8">Flagellar hook-associated protein FlgL</fullName>
    </submittedName>
</protein>
<keyword evidence="4" id="KW-0964">Secreted</keyword>
<evidence type="ECO:0000313" key="9">
    <source>
        <dbReference type="Proteomes" id="UP000623958"/>
    </source>
</evidence>
<dbReference type="InterPro" id="IPR001029">
    <property type="entry name" value="Flagellin_N"/>
</dbReference>
<keyword evidence="5" id="KW-0975">Bacterial flagellum</keyword>
<dbReference type="GO" id="GO:0009424">
    <property type="term" value="C:bacterial-type flagellum hook"/>
    <property type="evidence" value="ECO:0007669"/>
    <property type="project" value="InterPro"/>
</dbReference>
<dbReference type="EMBL" id="BNBA01000001">
    <property type="protein sequence ID" value="GHH46379.1"/>
    <property type="molecule type" value="Genomic_DNA"/>
</dbReference>
<sequence>MGITRISTNGQYQYSLNLMLAKQRDLAKTYQQVSTGSRMVAGADDPLGAGRAQQMDRGIARMDQYVANARTLQSRLNQQESVLAQAGDLLMRVRDLTVQANSGSLSGADRQSIASEVGSIRDQLLALANTDDGMGNHLFGGTQDRNAPFLIKDGGVAYSGDQNQRKVEVASGQQVDDTLPGSEVFMRIRTGNGQLDARPATGNTGTGIVGDFGITDQSAWNQASYQVVFTSADSYQIQGPAGTVTGSYSSGQTIEYAGTRLQLSGQPAPGDSFQVGASGSRDIFATLQALYDTLKSSPASASEKAAQDNALRSSLRDIDTATEHFIDVRAQGGSNLAAIDNANSLNESRTVAVKTDLSGIRDLDYAEALSRYSQQSIALEAAQKVFARFQQMSLFDTI</sequence>
<accession>A0A919F4D3</accession>
<evidence type="ECO:0000256" key="2">
    <source>
        <dbReference type="ARBA" id="ARBA00004613"/>
    </source>
</evidence>
<dbReference type="GO" id="GO:0005576">
    <property type="term" value="C:extracellular region"/>
    <property type="evidence" value="ECO:0007669"/>
    <property type="project" value="UniProtKB-SubCell"/>
</dbReference>
<keyword evidence="8" id="KW-0282">Flagellum</keyword>
<evidence type="ECO:0000256" key="1">
    <source>
        <dbReference type="ARBA" id="ARBA00004365"/>
    </source>
</evidence>
<reference evidence="8" key="2">
    <citation type="submission" date="2020-09" db="EMBL/GenBank/DDBJ databases">
        <authorList>
            <person name="Sun Q."/>
            <person name="Ohkuma M."/>
        </authorList>
    </citation>
    <scope>NUCLEOTIDE SEQUENCE</scope>
    <source>
        <strain evidence="8">JCM 13306</strain>
    </source>
</reference>
<dbReference type="SUPFAM" id="SSF64518">
    <property type="entry name" value="Phase 1 flagellin"/>
    <property type="match status" value="1"/>
</dbReference>
<evidence type="ECO:0000256" key="3">
    <source>
        <dbReference type="ARBA" id="ARBA00005709"/>
    </source>
</evidence>
<evidence type="ECO:0000259" key="6">
    <source>
        <dbReference type="Pfam" id="PF00669"/>
    </source>
</evidence>
<dbReference type="InterPro" id="IPR046358">
    <property type="entry name" value="Flagellin_C"/>
</dbReference>
<feature type="domain" description="Flagellin C-terminal" evidence="7">
    <location>
        <begin position="317"/>
        <end position="393"/>
    </location>
</feature>
<dbReference type="NCBIfam" id="TIGR02550">
    <property type="entry name" value="flagell_flgL"/>
    <property type="match status" value="1"/>
</dbReference>
<organism evidence="8 9">
    <name type="scientific">Xanthomonas boreopolis</name>
    <dbReference type="NCBI Taxonomy" id="86183"/>
    <lineage>
        <taxon>Bacteria</taxon>
        <taxon>Pseudomonadati</taxon>
        <taxon>Pseudomonadota</taxon>
        <taxon>Gammaproteobacteria</taxon>
        <taxon>Lysobacterales</taxon>
        <taxon>Lysobacteraceae</taxon>
        <taxon>Xanthomonas</taxon>
    </lineage>
</organism>
<evidence type="ECO:0000256" key="4">
    <source>
        <dbReference type="ARBA" id="ARBA00022525"/>
    </source>
</evidence>
<reference evidence="8" key="1">
    <citation type="journal article" date="2014" name="Int. J. Syst. Evol. Microbiol.">
        <title>Complete genome sequence of Corynebacterium casei LMG S-19264T (=DSM 44701T), isolated from a smear-ripened cheese.</title>
        <authorList>
            <consortium name="US DOE Joint Genome Institute (JGI-PGF)"/>
            <person name="Walter F."/>
            <person name="Albersmeier A."/>
            <person name="Kalinowski J."/>
            <person name="Ruckert C."/>
        </authorList>
    </citation>
    <scope>NUCLEOTIDE SEQUENCE</scope>
    <source>
        <strain evidence="8">JCM 13306</strain>
    </source>
</reference>
<dbReference type="PANTHER" id="PTHR42792">
    <property type="entry name" value="FLAGELLIN"/>
    <property type="match status" value="1"/>
</dbReference>
<dbReference type="RefSeq" id="WP_140721424.1">
    <property type="nucleotide sequence ID" value="NZ_BNBA01000001.1"/>
</dbReference>
<gene>
    <name evidence="8" type="primary">flgL</name>
    <name evidence="8" type="ORF">GCM10009090_01380</name>
</gene>
<comment type="similarity">
    <text evidence="3">Belongs to the bacterial flagellin family.</text>
</comment>
<keyword evidence="8" id="KW-0969">Cilium</keyword>
<dbReference type="PANTHER" id="PTHR42792:SF1">
    <property type="entry name" value="FLAGELLAR HOOK-ASSOCIATED PROTEIN 3"/>
    <property type="match status" value="1"/>
</dbReference>
<proteinExistence type="inferred from homology"/>
<evidence type="ECO:0000256" key="5">
    <source>
        <dbReference type="ARBA" id="ARBA00023143"/>
    </source>
</evidence>
<dbReference type="Proteomes" id="UP000623958">
    <property type="component" value="Unassembled WGS sequence"/>
</dbReference>
<dbReference type="Pfam" id="PF00669">
    <property type="entry name" value="Flagellin_N"/>
    <property type="match status" value="1"/>
</dbReference>
<dbReference type="GO" id="GO:0071973">
    <property type="term" value="P:bacterial-type flagellum-dependent cell motility"/>
    <property type="evidence" value="ECO:0007669"/>
    <property type="project" value="InterPro"/>
</dbReference>
<keyword evidence="8" id="KW-0966">Cell projection</keyword>
<dbReference type="Pfam" id="PF00700">
    <property type="entry name" value="Flagellin_C"/>
    <property type="match status" value="1"/>
</dbReference>
<feature type="domain" description="Flagellin N-terminal" evidence="6">
    <location>
        <begin position="6"/>
        <end position="143"/>
    </location>
</feature>
<dbReference type="GO" id="GO:0005198">
    <property type="term" value="F:structural molecule activity"/>
    <property type="evidence" value="ECO:0007669"/>
    <property type="project" value="InterPro"/>
</dbReference>
<evidence type="ECO:0000313" key="8">
    <source>
        <dbReference type="EMBL" id="GHH46379.1"/>
    </source>
</evidence>